<reference evidence="3" key="1">
    <citation type="submission" date="2020-12" db="EMBL/GenBank/DDBJ databases">
        <title>The genome sequence of Inhella sp. 1Y17.</title>
        <authorList>
            <person name="Liu Y."/>
        </authorList>
    </citation>
    <scope>NUCLEOTIDE SEQUENCE</scope>
    <source>
        <strain evidence="3">1Y17</strain>
    </source>
</reference>
<protein>
    <submittedName>
        <fullName evidence="3">Nuclear transport factor 2 family protein</fullName>
    </submittedName>
</protein>
<dbReference type="SUPFAM" id="SSF54427">
    <property type="entry name" value="NTF2-like"/>
    <property type="match status" value="1"/>
</dbReference>
<dbReference type="EMBL" id="JAEDAK010000011">
    <property type="protein sequence ID" value="MBH9578309.1"/>
    <property type="molecule type" value="Genomic_DNA"/>
</dbReference>
<dbReference type="Proteomes" id="UP000613266">
    <property type="component" value="Unassembled WGS sequence"/>
</dbReference>
<feature type="chain" id="PRO_5038062605" evidence="1">
    <location>
        <begin position="22"/>
        <end position="162"/>
    </location>
</feature>
<evidence type="ECO:0000313" key="3">
    <source>
        <dbReference type="EMBL" id="MBH9578309.1"/>
    </source>
</evidence>
<organism evidence="3 4">
    <name type="scientific">Inhella proteolytica</name>
    <dbReference type="NCBI Taxonomy" id="2795029"/>
    <lineage>
        <taxon>Bacteria</taxon>
        <taxon>Pseudomonadati</taxon>
        <taxon>Pseudomonadota</taxon>
        <taxon>Betaproteobacteria</taxon>
        <taxon>Burkholderiales</taxon>
        <taxon>Sphaerotilaceae</taxon>
        <taxon>Inhella</taxon>
    </lineage>
</organism>
<comment type="caution">
    <text evidence="3">The sequence shown here is derived from an EMBL/GenBank/DDBJ whole genome shotgun (WGS) entry which is preliminary data.</text>
</comment>
<evidence type="ECO:0000313" key="4">
    <source>
        <dbReference type="Proteomes" id="UP000613266"/>
    </source>
</evidence>
<feature type="signal peptide" evidence="1">
    <location>
        <begin position="1"/>
        <end position="21"/>
    </location>
</feature>
<dbReference type="InterPro" id="IPR027843">
    <property type="entry name" value="DUF4440"/>
</dbReference>
<proteinExistence type="predicted"/>
<sequence>MKTTAALIALLLGLLAAPTQAQTPPALQQELDALDAALFEPLFNRCELERMDELLHPQLEFLHDQAGRQDRAGFERATRQNLCSGQGDKPLRRLLPGTLESHPLYANGELYGAVQTGRHAFFLRGADGRERPTSQARFVHTWLRVGGRWQLYRVLSFDHRPQ</sequence>
<dbReference type="Gene3D" id="3.10.450.50">
    <property type="match status" value="1"/>
</dbReference>
<evidence type="ECO:0000256" key="1">
    <source>
        <dbReference type="SAM" id="SignalP"/>
    </source>
</evidence>
<dbReference type="RefSeq" id="WP_198112079.1">
    <property type="nucleotide sequence ID" value="NZ_JAEDAK010000011.1"/>
</dbReference>
<accession>A0A931J696</accession>
<keyword evidence="4" id="KW-1185">Reference proteome</keyword>
<name>A0A931J696_9BURK</name>
<evidence type="ECO:0000259" key="2">
    <source>
        <dbReference type="Pfam" id="PF14534"/>
    </source>
</evidence>
<gene>
    <name evidence="3" type="ORF">I7X39_15570</name>
</gene>
<feature type="domain" description="DUF4440" evidence="2">
    <location>
        <begin position="32"/>
        <end position="151"/>
    </location>
</feature>
<dbReference type="Pfam" id="PF14534">
    <property type="entry name" value="DUF4440"/>
    <property type="match status" value="1"/>
</dbReference>
<dbReference type="InterPro" id="IPR032710">
    <property type="entry name" value="NTF2-like_dom_sf"/>
</dbReference>
<dbReference type="AlphaFoldDB" id="A0A931J696"/>
<keyword evidence="1" id="KW-0732">Signal</keyword>